<sequence>MDRSSLSSLFADAIRRCAWKEQVPNLEISKGSVHPAGVAPSVGGTHCATNHRGSVSPCALLSPTRRARRPTQTRGRKA</sequence>
<comment type="caution">
    <text evidence="1">The sequence shown here is derived from an EMBL/GenBank/DDBJ whole genome shotgun (WGS) entry which is preliminary data.</text>
</comment>
<reference evidence="1 2" key="1">
    <citation type="journal article" date="2019" name="Commun. Biol.">
        <title>The bagworm genome reveals a unique fibroin gene that provides high tensile strength.</title>
        <authorList>
            <person name="Kono N."/>
            <person name="Nakamura H."/>
            <person name="Ohtoshi R."/>
            <person name="Tomita M."/>
            <person name="Numata K."/>
            <person name="Arakawa K."/>
        </authorList>
    </citation>
    <scope>NUCLEOTIDE SEQUENCE [LARGE SCALE GENOMIC DNA]</scope>
</reference>
<accession>A0A4C1XYH9</accession>
<evidence type="ECO:0000313" key="1">
    <source>
        <dbReference type="EMBL" id="GBP67265.1"/>
    </source>
</evidence>
<keyword evidence="2" id="KW-1185">Reference proteome</keyword>
<protein>
    <submittedName>
        <fullName evidence="1">Uncharacterized protein</fullName>
    </submittedName>
</protein>
<dbReference type="AlphaFoldDB" id="A0A4C1XYH9"/>
<dbReference type="EMBL" id="BGZK01000978">
    <property type="protein sequence ID" value="GBP67265.1"/>
    <property type="molecule type" value="Genomic_DNA"/>
</dbReference>
<gene>
    <name evidence="1" type="ORF">EVAR_47217_1</name>
</gene>
<proteinExistence type="predicted"/>
<dbReference type="Proteomes" id="UP000299102">
    <property type="component" value="Unassembled WGS sequence"/>
</dbReference>
<evidence type="ECO:0000313" key="2">
    <source>
        <dbReference type="Proteomes" id="UP000299102"/>
    </source>
</evidence>
<organism evidence="1 2">
    <name type="scientific">Eumeta variegata</name>
    <name type="common">Bagworm moth</name>
    <name type="synonym">Eumeta japonica</name>
    <dbReference type="NCBI Taxonomy" id="151549"/>
    <lineage>
        <taxon>Eukaryota</taxon>
        <taxon>Metazoa</taxon>
        <taxon>Ecdysozoa</taxon>
        <taxon>Arthropoda</taxon>
        <taxon>Hexapoda</taxon>
        <taxon>Insecta</taxon>
        <taxon>Pterygota</taxon>
        <taxon>Neoptera</taxon>
        <taxon>Endopterygota</taxon>
        <taxon>Lepidoptera</taxon>
        <taxon>Glossata</taxon>
        <taxon>Ditrysia</taxon>
        <taxon>Tineoidea</taxon>
        <taxon>Psychidae</taxon>
        <taxon>Oiketicinae</taxon>
        <taxon>Eumeta</taxon>
    </lineage>
</organism>
<name>A0A4C1XYH9_EUMVA</name>